<dbReference type="Proteomes" id="UP001229244">
    <property type="component" value="Unassembled WGS sequence"/>
</dbReference>
<comment type="caution">
    <text evidence="1">The sequence shown here is derived from an EMBL/GenBank/DDBJ whole genome shotgun (WGS) entry which is preliminary data.</text>
</comment>
<dbReference type="InterPro" id="IPR010626">
    <property type="entry name" value="DUF1217"/>
</dbReference>
<protein>
    <recommendedName>
        <fullName evidence="3">DUF1217 domain-containing protein</fullName>
    </recommendedName>
</protein>
<dbReference type="AlphaFoldDB" id="A0AAE3VSK2"/>
<dbReference type="RefSeq" id="WP_306887506.1">
    <property type="nucleotide sequence ID" value="NZ_JAUSUL010000006.1"/>
</dbReference>
<organism evidence="1 2">
    <name type="scientific">Amorphus orientalis</name>
    <dbReference type="NCBI Taxonomy" id="649198"/>
    <lineage>
        <taxon>Bacteria</taxon>
        <taxon>Pseudomonadati</taxon>
        <taxon>Pseudomonadota</taxon>
        <taxon>Alphaproteobacteria</taxon>
        <taxon>Hyphomicrobiales</taxon>
        <taxon>Amorphaceae</taxon>
        <taxon>Amorphus</taxon>
    </lineage>
</organism>
<sequence length="258" mass="29354">MISTYTSYRMATRDLDRTLSLKLQEAPVKLETTYYLENISKVKNVDEFLEDTRLFKYAMKAFGLEEMSHAKGLMRKILSESLDDPKAYVNRLDDDRFKEFALSFNFVDSGSVVTELALAREDVVSRYVRQSLESDLGQENEGVRLALYFERNVDSLKSGYSILADPALQEVVFTALGFPDEMKGANIDNQAATIEKRLDVASLKDPKELEKFLARFTAMWDMKTGVQTSPILTLFSRQPQTSIGLDLAMTFNQFRRGG</sequence>
<proteinExistence type="predicted"/>
<dbReference type="Pfam" id="PF06748">
    <property type="entry name" value="DUF1217"/>
    <property type="match status" value="1"/>
</dbReference>
<reference evidence="1" key="1">
    <citation type="submission" date="2023-07" db="EMBL/GenBank/DDBJ databases">
        <title>Genomic Encyclopedia of Type Strains, Phase IV (KMG-IV): sequencing the most valuable type-strain genomes for metagenomic binning, comparative biology and taxonomic classification.</title>
        <authorList>
            <person name="Goeker M."/>
        </authorList>
    </citation>
    <scope>NUCLEOTIDE SEQUENCE</scope>
    <source>
        <strain evidence="1">DSM 21202</strain>
    </source>
</reference>
<accession>A0AAE3VSK2</accession>
<keyword evidence="2" id="KW-1185">Reference proteome</keyword>
<gene>
    <name evidence="1" type="ORF">J2S73_004068</name>
</gene>
<name>A0AAE3VSK2_9HYPH</name>
<dbReference type="EMBL" id="JAUSUL010000006">
    <property type="protein sequence ID" value="MDQ0317582.1"/>
    <property type="molecule type" value="Genomic_DNA"/>
</dbReference>
<dbReference type="Gene3D" id="1.10.3700.10">
    <property type="entry name" value="AGR C 984p-like"/>
    <property type="match status" value="1"/>
</dbReference>
<evidence type="ECO:0008006" key="3">
    <source>
        <dbReference type="Google" id="ProtNLM"/>
    </source>
</evidence>
<dbReference type="InterPro" id="IPR023157">
    <property type="entry name" value="AGR-C-984p-like_sf"/>
</dbReference>
<evidence type="ECO:0000313" key="2">
    <source>
        <dbReference type="Proteomes" id="UP001229244"/>
    </source>
</evidence>
<dbReference type="SUPFAM" id="SSF158837">
    <property type="entry name" value="AGR C 984p-like"/>
    <property type="match status" value="1"/>
</dbReference>
<evidence type="ECO:0000313" key="1">
    <source>
        <dbReference type="EMBL" id="MDQ0317582.1"/>
    </source>
</evidence>